<reference evidence="1" key="1">
    <citation type="journal article" date="2019" name="PLoS Negl. Trop. Dis.">
        <title>Revisiting the worldwide diversity of Leptospira species in the environment.</title>
        <authorList>
            <person name="Vincent A.T."/>
            <person name="Schiettekatte O."/>
            <person name="Bourhy P."/>
            <person name="Veyrier F.J."/>
            <person name="Picardeau M."/>
        </authorList>
    </citation>
    <scope>NUCLEOTIDE SEQUENCE [LARGE SCALE GENOMIC DNA]</scope>
    <source>
        <strain evidence="1">201702476</strain>
    </source>
</reference>
<proteinExistence type="predicted"/>
<dbReference type="EMBL" id="RQGD01000005">
    <property type="protein sequence ID" value="TGL63067.1"/>
    <property type="molecule type" value="Genomic_DNA"/>
</dbReference>
<dbReference type="OrthoDB" id="516080at2"/>
<accession>A0A4R9K8W4</accession>
<comment type="caution">
    <text evidence="1">The sequence shown here is derived from an EMBL/GenBank/DDBJ whole genome shotgun (WGS) entry which is preliminary data.</text>
</comment>
<dbReference type="Pfam" id="PF05402">
    <property type="entry name" value="PqqD"/>
    <property type="match status" value="1"/>
</dbReference>
<keyword evidence="2" id="KW-1185">Reference proteome</keyword>
<dbReference type="RefSeq" id="WP_135621488.1">
    <property type="nucleotide sequence ID" value="NZ_RQGD01000005.1"/>
</dbReference>
<name>A0A4R9K8W4_9LEPT</name>
<evidence type="ECO:0000313" key="1">
    <source>
        <dbReference type="EMBL" id="TGL63067.1"/>
    </source>
</evidence>
<dbReference type="InterPro" id="IPR008792">
    <property type="entry name" value="PQQD"/>
</dbReference>
<protein>
    <submittedName>
        <fullName evidence="1">PqqD family protein</fullName>
    </submittedName>
</protein>
<dbReference type="InterPro" id="IPR041881">
    <property type="entry name" value="PqqD_sf"/>
</dbReference>
<evidence type="ECO:0000313" key="2">
    <source>
        <dbReference type="Proteomes" id="UP000297693"/>
    </source>
</evidence>
<sequence length="81" mass="9191">MPNSALKNLALSENGFVFDPTSGNTFILNETALTIVKLLIKDTGKEEIFNQLINEYDVKIEEIDRDYADLTIQLREMGLIE</sequence>
<organism evidence="1 2">
    <name type="scientific">Leptospira ognonensis</name>
    <dbReference type="NCBI Taxonomy" id="2484945"/>
    <lineage>
        <taxon>Bacteria</taxon>
        <taxon>Pseudomonadati</taxon>
        <taxon>Spirochaetota</taxon>
        <taxon>Spirochaetia</taxon>
        <taxon>Leptospirales</taxon>
        <taxon>Leptospiraceae</taxon>
        <taxon>Leptospira</taxon>
    </lineage>
</organism>
<dbReference type="AlphaFoldDB" id="A0A4R9K8W4"/>
<dbReference type="Gene3D" id="1.10.10.1150">
    <property type="entry name" value="Coenzyme PQQ synthesis protein D (PqqD)"/>
    <property type="match status" value="1"/>
</dbReference>
<gene>
    <name evidence="1" type="ORF">EHQ58_01045</name>
</gene>
<dbReference type="Proteomes" id="UP000297693">
    <property type="component" value="Unassembled WGS sequence"/>
</dbReference>